<evidence type="ECO:0000313" key="3">
    <source>
        <dbReference type="Proteomes" id="UP000789901"/>
    </source>
</evidence>
<accession>A0ABN7XF76</accession>
<feature type="non-terminal residue" evidence="2">
    <location>
        <position position="1"/>
    </location>
</feature>
<feature type="compositionally biased region" description="Polar residues" evidence="1">
    <location>
        <begin position="60"/>
        <end position="69"/>
    </location>
</feature>
<comment type="caution">
    <text evidence="2">The sequence shown here is derived from an EMBL/GenBank/DDBJ whole genome shotgun (WGS) entry which is preliminary data.</text>
</comment>
<proteinExistence type="predicted"/>
<evidence type="ECO:0000313" key="2">
    <source>
        <dbReference type="EMBL" id="CAG8853625.1"/>
    </source>
</evidence>
<evidence type="ECO:0000256" key="1">
    <source>
        <dbReference type="SAM" id="MobiDB-lite"/>
    </source>
</evidence>
<protein>
    <submittedName>
        <fullName evidence="2">44773_t:CDS:1</fullName>
    </submittedName>
</protein>
<organism evidence="2 3">
    <name type="scientific">Gigaspora margarita</name>
    <dbReference type="NCBI Taxonomy" id="4874"/>
    <lineage>
        <taxon>Eukaryota</taxon>
        <taxon>Fungi</taxon>
        <taxon>Fungi incertae sedis</taxon>
        <taxon>Mucoromycota</taxon>
        <taxon>Glomeromycotina</taxon>
        <taxon>Glomeromycetes</taxon>
        <taxon>Diversisporales</taxon>
        <taxon>Gigasporaceae</taxon>
        <taxon>Gigaspora</taxon>
    </lineage>
</organism>
<dbReference type="EMBL" id="CAJVQB010126963">
    <property type="protein sequence ID" value="CAG8853625.1"/>
    <property type="molecule type" value="Genomic_DNA"/>
</dbReference>
<gene>
    <name evidence="2" type="ORF">GMARGA_LOCUS42446</name>
</gene>
<sequence length="76" mass="8626">DLTNAMKTLVISQTFGSWDELDQSISSYAKSQNFVSIIYESEYNDRICQNHRYACEHQGHSGTSKTNIAKVNGKHE</sequence>
<feature type="region of interest" description="Disordered" evidence="1">
    <location>
        <begin position="57"/>
        <end position="76"/>
    </location>
</feature>
<reference evidence="2 3" key="1">
    <citation type="submission" date="2021-06" db="EMBL/GenBank/DDBJ databases">
        <authorList>
            <person name="Kallberg Y."/>
            <person name="Tangrot J."/>
            <person name="Rosling A."/>
        </authorList>
    </citation>
    <scope>NUCLEOTIDE SEQUENCE [LARGE SCALE GENOMIC DNA]</scope>
    <source>
        <strain evidence="2 3">120-4 pot B 10/14</strain>
    </source>
</reference>
<feature type="non-terminal residue" evidence="2">
    <location>
        <position position="76"/>
    </location>
</feature>
<keyword evidence="3" id="KW-1185">Reference proteome</keyword>
<dbReference type="Proteomes" id="UP000789901">
    <property type="component" value="Unassembled WGS sequence"/>
</dbReference>
<name>A0ABN7XF76_GIGMA</name>